<organism evidence="1 2">
    <name type="scientific">Quadrisphaera granulorum</name>
    <dbReference type="NCBI Taxonomy" id="317664"/>
    <lineage>
        <taxon>Bacteria</taxon>
        <taxon>Bacillati</taxon>
        <taxon>Actinomycetota</taxon>
        <taxon>Actinomycetes</taxon>
        <taxon>Kineosporiales</taxon>
        <taxon>Kineosporiaceae</taxon>
        <taxon>Quadrisphaera</taxon>
    </lineage>
</organism>
<evidence type="ECO:0000313" key="2">
    <source>
        <dbReference type="Proteomes" id="UP000245469"/>
    </source>
</evidence>
<accession>A0A315ZNN0</accession>
<name>A0A315ZNN0_9ACTN</name>
<comment type="caution">
    <text evidence="1">The sequence shown here is derived from an EMBL/GenBank/DDBJ whole genome shotgun (WGS) entry which is preliminary data.</text>
</comment>
<dbReference type="RefSeq" id="WP_109776637.1">
    <property type="nucleotide sequence ID" value="NZ_QGDQ01000046.1"/>
</dbReference>
<dbReference type="EMBL" id="QGDQ01000046">
    <property type="protein sequence ID" value="PWJ46478.1"/>
    <property type="molecule type" value="Genomic_DNA"/>
</dbReference>
<reference evidence="1 2" key="1">
    <citation type="submission" date="2018-03" db="EMBL/GenBank/DDBJ databases">
        <title>Genomic Encyclopedia of Archaeal and Bacterial Type Strains, Phase II (KMG-II): from individual species to whole genera.</title>
        <authorList>
            <person name="Goeker M."/>
        </authorList>
    </citation>
    <scope>NUCLEOTIDE SEQUENCE [LARGE SCALE GENOMIC DNA]</scope>
    <source>
        <strain evidence="1 2">DSM 44889</strain>
    </source>
</reference>
<dbReference type="OrthoDB" id="10003022at2"/>
<gene>
    <name evidence="1" type="ORF">BXY45_1464</name>
</gene>
<dbReference type="Proteomes" id="UP000245469">
    <property type="component" value="Unassembled WGS sequence"/>
</dbReference>
<dbReference type="AlphaFoldDB" id="A0A315ZNN0"/>
<protein>
    <submittedName>
        <fullName evidence="1">Uncharacterized protein</fullName>
    </submittedName>
</protein>
<proteinExistence type="predicted"/>
<keyword evidence="2" id="KW-1185">Reference proteome</keyword>
<evidence type="ECO:0000313" key="1">
    <source>
        <dbReference type="EMBL" id="PWJ46478.1"/>
    </source>
</evidence>
<sequence length="257" mass="27357">MVSPLVSVPPAEVGLLLQRRSHPRLTAAGLLGLAARGCLRVECTSPNRFQVEPSWRLEVIKDDDDGDGSSGAGLRSHEERLLDAVRCVTAPAARTRRELRDLDDVDDLRSSSGLSRAERALRRDAAERGWLSPPPRRRPTASARALIPLALDLRERLLVGDGLWTPYGLALATALDALPATTSDVPPAASSDGDEAAAPVPGSSAAPVWLIPGRRLQDQSWSGALQFARALSAEGSGGGLDWTDLPELVGALLDFRS</sequence>